<dbReference type="Pfam" id="PF00450">
    <property type="entry name" value="Peptidase_S10"/>
    <property type="match status" value="1"/>
</dbReference>
<evidence type="ECO:0000313" key="9">
    <source>
        <dbReference type="EMBL" id="KAF2458533.1"/>
    </source>
</evidence>
<name>A0A6A6P514_9PEZI</name>
<dbReference type="Gene3D" id="3.40.50.1820">
    <property type="entry name" value="alpha/beta hydrolase"/>
    <property type="match status" value="1"/>
</dbReference>
<keyword evidence="10" id="KW-1185">Reference proteome</keyword>
<reference evidence="9" key="1">
    <citation type="journal article" date="2020" name="Stud. Mycol.">
        <title>101 Dothideomycetes genomes: a test case for predicting lifestyles and emergence of pathogens.</title>
        <authorList>
            <person name="Haridas S."/>
            <person name="Albert R."/>
            <person name="Binder M."/>
            <person name="Bloem J."/>
            <person name="Labutti K."/>
            <person name="Salamov A."/>
            <person name="Andreopoulos B."/>
            <person name="Baker S."/>
            <person name="Barry K."/>
            <person name="Bills G."/>
            <person name="Bluhm B."/>
            <person name="Cannon C."/>
            <person name="Castanera R."/>
            <person name="Culley D."/>
            <person name="Daum C."/>
            <person name="Ezra D."/>
            <person name="Gonzalez J."/>
            <person name="Henrissat B."/>
            <person name="Kuo A."/>
            <person name="Liang C."/>
            <person name="Lipzen A."/>
            <person name="Lutzoni F."/>
            <person name="Magnuson J."/>
            <person name="Mondo S."/>
            <person name="Nolan M."/>
            <person name="Ohm R."/>
            <person name="Pangilinan J."/>
            <person name="Park H.-J."/>
            <person name="Ramirez L."/>
            <person name="Alfaro M."/>
            <person name="Sun H."/>
            <person name="Tritt A."/>
            <person name="Yoshinaga Y."/>
            <person name="Zwiers L.-H."/>
            <person name="Turgeon B."/>
            <person name="Goodwin S."/>
            <person name="Spatafora J."/>
            <person name="Crous P."/>
            <person name="Grigoriev I."/>
        </authorList>
    </citation>
    <scope>NUCLEOTIDE SEQUENCE</scope>
    <source>
        <strain evidence="9">ATCC 16933</strain>
    </source>
</reference>
<gene>
    <name evidence="9" type="ORF">BDY21DRAFT_414383</name>
</gene>
<dbReference type="Proteomes" id="UP000799766">
    <property type="component" value="Unassembled WGS sequence"/>
</dbReference>
<dbReference type="PRINTS" id="PR00724">
    <property type="entry name" value="CRBOXYPTASEC"/>
</dbReference>
<dbReference type="FunFam" id="3.40.50.1820:FF:000118">
    <property type="entry name" value="Carboxypeptidase"/>
    <property type="match status" value="1"/>
</dbReference>
<keyword evidence="2 7" id="KW-0121">Carboxypeptidase</keyword>
<accession>A0A6A6P514</accession>
<dbReference type="InterPro" id="IPR029058">
    <property type="entry name" value="AB_hydrolase_fold"/>
</dbReference>
<keyword evidence="4 7" id="KW-0732">Signal</keyword>
<feature type="chain" id="PRO_5025718385" description="Carboxypeptidase" evidence="7">
    <location>
        <begin position="19"/>
        <end position="505"/>
    </location>
</feature>
<evidence type="ECO:0000256" key="7">
    <source>
        <dbReference type="RuleBase" id="RU361156"/>
    </source>
</evidence>
<comment type="similarity">
    <text evidence="1 7">Belongs to the peptidase S10 family.</text>
</comment>
<evidence type="ECO:0000313" key="10">
    <source>
        <dbReference type="Proteomes" id="UP000799766"/>
    </source>
</evidence>
<protein>
    <recommendedName>
        <fullName evidence="7">Carboxypeptidase</fullName>
        <ecNumber evidence="7">3.4.16.-</ecNumber>
    </recommendedName>
</protein>
<dbReference type="AlphaFoldDB" id="A0A6A6P514"/>
<keyword evidence="5 7" id="KW-0378">Hydrolase</keyword>
<evidence type="ECO:0000256" key="1">
    <source>
        <dbReference type="ARBA" id="ARBA00009431"/>
    </source>
</evidence>
<dbReference type="OrthoDB" id="443318at2759"/>
<dbReference type="PANTHER" id="PTHR11802">
    <property type="entry name" value="SERINE PROTEASE FAMILY S10 SERINE CARBOXYPEPTIDASE"/>
    <property type="match status" value="1"/>
</dbReference>
<keyword evidence="6" id="KW-0325">Glycoprotein</keyword>
<evidence type="ECO:0000256" key="5">
    <source>
        <dbReference type="ARBA" id="ARBA00022801"/>
    </source>
</evidence>
<dbReference type="InterPro" id="IPR001563">
    <property type="entry name" value="Peptidase_S10"/>
</dbReference>
<evidence type="ECO:0000256" key="4">
    <source>
        <dbReference type="ARBA" id="ARBA00022729"/>
    </source>
</evidence>
<evidence type="ECO:0000256" key="2">
    <source>
        <dbReference type="ARBA" id="ARBA00022645"/>
    </source>
</evidence>
<evidence type="ECO:0000256" key="6">
    <source>
        <dbReference type="ARBA" id="ARBA00023180"/>
    </source>
</evidence>
<dbReference type="PROSITE" id="PS00131">
    <property type="entry name" value="CARBOXYPEPT_SER_SER"/>
    <property type="match status" value="1"/>
</dbReference>
<keyword evidence="3 7" id="KW-0645">Protease</keyword>
<dbReference type="EC" id="3.4.16.-" evidence="7"/>
<evidence type="ECO:0000256" key="3">
    <source>
        <dbReference type="ARBA" id="ARBA00022670"/>
    </source>
</evidence>
<sequence length="505" mass="55949">MWRTSAFLLALAATSSFAASIPNARRSAKPVGKRQSTIVPQNDNTTSYAVDGTSLPEVDFDVGESYAGLMPISDEEDSPELFFWFFPSENPAAENEITIWLNGGPGCSSLEGLFQENGPVLWQWGTFKPVRNPWSWHNLTNMLYVEQPVGTGFTTGEPTATNEEMAADQFLGFFKNFVDTFGFHERSIYIAGESYAGKYIPYISNAMFDAEDTTYYNLESIMLIDPSLSEDIIQEEIPAVPFVDYWGPLLNLNESFLEDIHDRADACNFTSFIETYLVFPPPGPMPMPEESEECGLWGDILDAEFLINPCFNVYRITDTCPVLWDVLGFPGSFEYTPPGASVYFNRSDVQEAINAPVGATWALCSDGVLDQDTSPETALSVLPGVIEQTNKTIITHGTADYILLAQGSLLAIQNMTWEGEQGFQSEPADPFFVPYHEDQSVASLAGAGVMGTTHTERGLTWIEVNMAGHMLPQFVPSAMYRQLEFLLGRVESVTEDTPFTTLQTQ</sequence>
<dbReference type="GO" id="GO:0006508">
    <property type="term" value="P:proteolysis"/>
    <property type="evidence" value="ECO:0007669"/>
    <property type="project" value="UniProtKB-KW"/>
</dbReference>
<feature type="signal peptide" evidence="7">
    <location>
        <begin position="1"/>
        <end position="18"/>
    </location>
</feature>
<dbReference type="SUPFAM" id="SSF53474">
    <property type="entry name" value="alpha/beta-Hydrolases"/>
    <property type="match status" value="1"/>
</dbReference>
<dbReference type="GO" id="GO:0004185">
    <property type="term" value="F:serine-type carboxypeptidase activity"/>
    <property type="evidence" value="ECO:0007669"/>
    <property type="project" value="UniProtKB-UniRule"/>
</dbReference>
<feature type="compositionally biased region" description="Polar residues" evidence="8">
    <location>
        <begin position="34"/>
        <end position="48"/>
    </location>
</feature>
<dbReference type="PANTHER" id="PTHR11802:SF479">
    <property type="entry name" value="CARBOXYPEPTIDASE"/>
    <property type="match status" value="1"/>
</dbReference>
<dbReference type="InterPro" id="IPR018202">
    <property type="entry name" value="Ser_caboxypep_ser_AS"/>
</dbReference>
<dbReference type="EMBL" id="MU001677">
    <property type="protein sequence ID" value="KAF2458533.1"/>
    <property type="molecule type" value="Genomic_DNA"/>
</dbReference>
<evidence type="ECO:0000256" key="8">
    <source>
        <dbReference type="SAM" id="MobiDB-lite"/>
    </source>
</evidence>
<feature type="region of interest" description="Disordered" evidence="8">
    <location>
        <begin position="28"/>
        <end position="50"/>
    </location>
</feature>
<proteinExistence type="inferred from homology"/>
<organism evidence="9 10">
    <name type="scientific">Lineolata rhizophorae</name>
    <dbReference type="NCBI Taxonomy" id="578093"/>
    <lineage>
        <taxon>Eukaryota</taxon>
        <taxon>Fungi</taxon>
        <taxon>Dikarya</taxon>
        <taxon>Ascomycota</taxon>
        <taxon>Pezizomycotina</taxon>
        <taxon>Dothideomycetes</taxon>
        <taxon>Dothideomycetes incertae sedis</taxon>
        <taxon>Lineolatales</taxon>
        <taxon>Lineolataceae</taxon>
        <taxon>Lineolata</taxon>
    </lineage>
</organism>